<organism evidence="2 3">
    <name type="scientific">Rugamonas aquatica</name>
    <dbReference type="NCBI Taxonomy" id="2743357"/>
    <lineage>
        <taxon>Bacteria</taxon>
        <taxon>Pseudomonadati</taxon>
        <taxon>Pseudomonadota</taxon>
        <taxon>Betaproteobacteria</taxon>
        <taxon>Burkholderiales</taxon>
        <taxon>Oxalobacteraceae</taxon>
        <taxon>Telluria group</taxon>
        <taxon>Rugamonas</taxon>
    </lineage>
</organism>
<proteinExistence type="predicted"/>
<comment type="caution">
    <text evidence="2">The sequence shown here is derived from an EMBL/GenBank/DDBJ whole genome shotgun (WGS) entry which is preliminary data.</text>
</comment>
<reference evidence="2 3" key="1">
    <citation type="submission" date="2019-10" db="EMBL/GenBank/DDBJ databases">
        <title>Two novel species isolated from a subtropical stream in China.</title>
        <authorList>
            <person name="Lu H."/>
        </authorList>
    </citation>
    <scope>NUCLEOTIDE SEQUENCE [LARGE SCALE GENOMIC DNA]</scope>
    <source>
        <strain evidence="2 3">FT29W</strain>
    </source>
</reference>
<sequence length="223" mass="23742">MKSALLLSLALVAGGANAADATYGEHGMALFGGQQGLYASHLPMFHAPHDYQVILQVHVADPATDAALRRRLDGKTALWTIAPEKFELSRLAPASAAPLRQFKADVVQGHFEQGGKTQFAAATIVVDKVLMFRQLSPTQKTSNDASYVQIGSGSQRYLVKQIDSRPDFDHIVSYAAAGGAPTAAITLNKQALQQPQAAALAAALHVPASAIRGTVYFYTDDLK</sequence>
<dbReference type="RefSeq" id="WP_152840387.1">
    <property type="nucleotide sequence ID" value="NZ_WHUG01000011.1"/>
</dbReference>
<protein>
    <submittedName>
        <fullName evidence="2">Uncharacterized protein</fullName>
    </submittedName>
</protein>
<evidence type="ECO:0000313" key="2">
    <source>
        <dbReference type="EMBL" id="MQA41097.1"/>
    </source>
</evidence>
<name>A0A6A7N8N2_9BURK</name>
<evidence type="ECO:0000256" key="1">
    <source>
        <dbReference type="SAM" id="SignalP"/>
    </source>
</evidence>
<feature type="signal peptide" evidence="1">
    <location>
        <begin position="1"/>
        <end position="18"/>
    </location>
</feature>
<keyword evidence="1" id="KW-0732">Signal</keyword>
<accession>A0A6A7N8N2</accession>
<dbReference type="AlphaFoldDB" id="A0A6A7N8N2"/>
<gene>
    <name evidence="2" type="ORF">GEV02_23425</name>
</gene>
<feature type="chain" id="PRO_5025540086" evidence="1">
    <location>
        <begin position="19"/>
        <end position="223"/>
    </location>
</feature>
<dbReference type="EMBL" id="WHUG01000011">
    <property type="protein sequence ID" value="MQA41097.1"/>
    <property type="molecule type" value="Genomic_DNA"/>
</dbReference>
<evidence type="ECO:0000313" key="3">
    <source>
        <dbReference type="Proteomes" id="UP000440498"/>
    </source>
</evidence>
<dbReference type="Proteomes" id="UP000440498">
    <property type="component" value="Unassembled WGS sequence"/>
</dbReference>
<keyword evidence="3" id="KW-1185">Reference proteome</keyword>